<evidence type="ECO:0000256" key="5">
    <source>
        <dbReference type="ARBA" id="ARBA00023211"/>
    </source>
</evidence>
<dbReference type="SUPFAM" id="SSF51182">
    <property type="entry name" value="RmlC-like cupins"/>
    <property type="match status" value="1"/>
</dbReference>
<dbReference type="Gene3D" id="2.60.120.10">
    <property type="entry name" value="Jelly Rolls"/>
    <property type="match status" value="1"/>
</dbReference>
<dbReference type="AlphaFoldDB" id="A0A6A4GYX4"/>
<dbReference type="InterPro" id="IPR001929">
    <property type="entry name" value="Germin"/>
</dbReference>
<dbReference type="GO" id="GO:0030145">
    <property type="term" value="F:manganese ion binding"/>
    <property type="evidence" value="ECO:0007669"/>
    <property type="project" value="InterPro"/>
</dbReference>
<evidence type="ECO:0000256" key="1">
    <source>
        <dbReference type="ARBA" id="ARBA00004613"/>
    </source>
</evidence>
<evidence type="ECO:0000256" key="2">
    <source>
        <dbReference type="ARBA" id="ARBA00007456"/>
    </source>
</evidence>
<dbReference type="Proteomes" id="UP000799118">
    <property type="component" value="Unassembled WGS sequence"/>
</dbReference>
<reference evidence="7" key="1">
    <citation type="journal article" date="2019" name="Environ. Microbiol.">
        <title>Fungal ecological strategies reflected in gene transcription - a case study of two litter decomposers.</title>
        <authorList>
            <person name="Barbi F."/>
            <person name="Kohler A."/>
            <person name="Barry K."/>
            <person name="Baskaran P."/>
            <person name="Daum C."/>
            <person name="Fauchery L."/>
            <person name="Ihrmark K."/>
            <person name="Kuo A."/>
            <person name="LaButti K."/>
            <person name="Lipzen A."/>
            <person name="Morin E."/>
            <person name="Grigoriev I.V."/>
            <person name="Henrissat B."/>
            <person name="Lindahl B."/>
            <person name="Martin F."/>
        </authorList>
    </citation>
    <scope>NUCLEOTIDE SEQUENCE</scope>
    <source>
        <strain evidence="7">JB14</strain>
    </source>
</reference>
<sequence length="258" mass="27223">MYSIALAAFQYLFEGRAAPPPGVTSPAPVALPTNAAAVAAKVITAPTNVDKLKALLTNSSGDVLTGDDLRDVTVMDYNAYNQPAAGTGGSILVGSPDIFPFLEAFDISGGVCFFKPCGLNIPHLHPRGDEFLVVVEGQIEVGFVMENNFATEIHSQLGLYQATVFPKAAMHYEFNPTCNNATFAAGLNNRDAGRSDLITNFLKFPDSIVNVSMARPITIGGDNIDEWRQFLPVNLAAGVDTCLQACGLSVPTAGAIPS</sequence>
<comment type="subcellular location">
    <subcellularLocation>
        <location evidence="1">Secreted</location>
    </subcellularLocation>
</comment>
<keyword evidence="4" id="KW-0479">Metal-binding</keyword>
<keyword evidence="3" id="KW-0964">Secreted</keyword>
<accession>A0A6A4GYX4</accession>
<evidence type="ECO:0000259" key="6">
    <source>
        <dbReference type="SMART" id="SM00835"/>
    </source>
</evidence>
<proteinExistence type="inferred from homology"/>
<dbReference type="InterPro" id="IPR006045">
    <property type="entry name" value="Cupin_1"/>
</dbReference>
<dbReference type="PRINTS" id="PR00325">
    <property type="entry name" value="GERMIN"/>
</dbReference>
<name>A0A6A4GYX4_9AGAR</name>
<evidence type="ECO:0000313" key="8">
    <source>
        <dbReference type="Proteomes" id="UP000799118"/>
    </source>
</evidence>
<dbReference type="SMART" id="SM00835">
    <property type="entry name" value="Cupin_1"/>
    <property type="match status" value="1"/>
</dbReference>
<protein>
    <recommendedName>
        <fullName evidence="6">Cupin type-1 domain-containing protein</fullName>
    </recommendedName>
</protein>
<dbReference type="OrthoDB" id="1921208at2759"/>
<dbReference type="PANTHER" id="PTHR31238">
    <property type="entry name" value="GERMIN-LIKE PROTEIN SUBFAMILY 3 MEMBER 3"/>
    <property type="match status" value="1"/>
</dbReference>
<keyword evidence="8" id="KW-1185">Reference proteome</keyword>
<evidence type="ECO:0000256" key="4">
    <source>
        <dbReference type="ARBA" id="ARBA00022723"/>
    </source>
</evidence>
<comment type="similarity">
    <text evidence="2">Belongs to the germin family.</text>
</comment>
<gene>
    <name evidence="7" type="ORF">BT96DRAFT_925499</name>
</gene>
<evidence type="ECO:0000256" key="3">
    <source>
        <dbReference type="ARBA" id="ARBA00022525"/>
    </source>
</evidence>
<dbReference type="EMBL" id="ML769636">
    <property type="protein sequence ID" value="KAE9391112.1"/>
    <property type="molecule type" value="Genomic_DNA"/>
</dbReference>
<dbReference type="InterPro" id="IPR014710">
    <property type="entry name" value="RmlC-like_jellyroll"/>
</dbReference>
<organism evidence="7 8">
    <name type="scientific">Gymnopus androsaceus JB14</name>
    <dbReference type="NCBI Taxonomy" id="1447944"/>
    <lineage>
        <taxon>Eukaryota</taxon>
        <taxon>Fungi</taxon>
        <taxon>Dikarya</taxon>
        <taxon>Basidiomycota</taxon>
        <taxon>Agaricomycotina</taxon>
        <taxon>Agaricomycetes</taxon>
        <taxon>Agaricomycetidae</taxon>
        <taxon>Agaricales</taxon>
        <taxon>Marasmiineae</taxon>
        <taxon>Omphalotaceae</taxon>
        <taxon>Gymnopus</taxon>
    </lineage>
</organism>
<keyword evidence="5" id="KW-0464">Manganese</keyword>
<evidence type="ECO:0000313" key="7">
    <source>
        <dbReference type="EMBL" id="KAE9391112.1"/>
    </source>
</evidence>
<feature type="domain" description="Cupin type-1" evidence="6">
    <location>
        <begin position="77"/>
        <end position="225"/>
    </location>
</feature>
<dbReference type="InterPro" id="IPR011051">
    <property type="entry name" value="RmlC_Cupin_sf"/>
</dbReference>
<dbReference type="Pfam" id="PF00190">
    <property type="entry name" value="Cupin_1"/>
    <property type="match status" value="1"/>
</dbReference>
<dbReference type="GO" id="GO:0005576">
    <property type="term" value="C:extracellular region"/>
    <property type="evidence" value="ECO:0007669"/>
    <property type="project" value="UniProtKB-SubCell"/>
</dbReference>